<evidence type="ECO:0008006" key="2">
    <source>
        <dbReference type="Google" id="ProtNLM"/>
    </source>
</evidence>
<dbReference type="AlphaFoldDB" id="A0A6N3FKN9"/>
<dbReference type="InterPro" id="IPR046249">
    <property type="entry name" value="DUF6282"/>
</dbReference>
<name>A0A6N3FKN9_CLOSY</name>
<dbReference type="Gene3D" id="3.20.20.140">
    <property type="entry name" value="Metal-dependent hydrolases"/>
    <property type="match status" value="1"/>
</dbReference>
<proteinExistence type="predicted"/>
<gene>
    <name evidence="1" type="ORF">CSLFYP84_02576</name>
</gene>
<dbReference type="SUPFAM" id="SSF51556">
    <property type="entry name" value="Metallo-dependent hydrolases"/>
    <property type="match status" value="1"/>
</dbReference>
<evidence type="ECO:0000313" key="1">
    <source>
        <dbReference type="EMBL" id="VYU52632.1"/>
    </source>
</evidence>
<dbReference type="EMBL" id="CACRUA010000029">
    <property type="protein sequence ID" value="VYU52632.1"/>
    <property type="molecule type" value="Genomic_DNA"/>
</dbReference>
<dbReference type="RefSeq" id="WP_156684720.1">
    <property type="nucleotide sequence ID" value="NZ_CACRUA010000029.1"/>
</dbReference>
<reference evidence="1" key="1">
    <citation type="submission" date="2019-11" db="EMBL/GenBank/DDBJ databases">
        <authorList>
            <person name="Feng L."/>
        </authorList>
    </citation>
    <scope>NUCLEOTIDE SEQUENCE</scope>
    <source>
        <strain evidence="1">CsymbiosumLFYP84</strain>
    </source>
</reference>
<accession>A0A6N3FKN9</accession>
<sequence>MKELLNGAWDLHFHTAPDVVPRKYTDLELAEEWSGAGMKGGVIKCHYADTTGRAAMLRSLFPGLKVYGGLVLNRQAGGLNPDAAERMAQAGGKYLWFPTMDSLIYRKFHQGGGTDTELSSCIQVCEDGGRLLPGAYDVLDVAARYGLIVGTGHVGEKEGVMLVREAVRRGVKNVVLTHAENPATRFSAEARKECIKLGAFVEHSCFTVYHNRISWEEMSAQIRENGPEHSLLVTDFGQLNSPGSARGLTEFAEGLIKHGIKEAEIEMMIKENPAALMEAD</sequence>
<dbReference type="Pfam" id="PF19799">
    <property type="entry name" value="DUF6282"/>
    <property type="match status" value="1"/>
</dbReference>
<protein>
    <recommendedName>
        <fullName evidence="2">Amidohydrolase</fullName>
    </recommendedName>
</protein>
<organism evidence="1">
    <name type="scientific">Clostridium symbiosum</name>
    <name type="common">Bacteroides symbiosus</name>
    <dbReference type="NCBI Taxonomy" id="1512"/>
    <lineage>
        <taxon>Bacteria</taxon>
        <taxon>Bacillati</taxon>
        <taxon>Bacillota</taxon>
        <taxon>Clostridia</taxon>
        <taxon>Lachnospirales</taxon>
        <taxon>Lachnospiraceae</taxon>
        <taxon>Otoolea</taxon>
    </lineage>
</organism>
<dbReference type="InterPro" id="IPR032466">
    <property type="entry name" value="Metal_Hydrolase"/>
</dbReference>